<organism evidence="1 2">
    <name type="scientific">Helicostylum pulchrum</name>
    <dbReference type="NCBI Taxonomy" id="562976"/>
    <lineage>
        <taxon>Eukaryota</taxon>
        <taxon>Fungi</taxon>
        <taxon>Fungi incertae sedis</taxon>
        <taxon>Mucoromycota</taxon>
        <taxon>Mucoromycotina</taxon>
        <taxon>Mucoromycetes</taxon>
        <taxon>Mucorales</taxon>
        <taxon>Mucorineae</taxon>
        <taxon>Mucoraceae</taxon>
        <taxon>Helicostylum</taxon>
    </lineage>
</organism>
<keyword evidence="2" id="KW-1185">Reference proteome</keyword>
<comment type="caution">
    <text evidence="1">The sequence shown here is derived from an EMBL/GenBank/DDBJ whole genome shotgun (WGS) entry which is preliminary data.</text>
</comment>
<gene>
    <name evidence="1" type="ORF">HPULCUR_011350</name>
</gene>
<evidence type="ECO:0008006" key="3">
    <source>
        <dbReference type="Google" id="ProtNLM"/>
    </source>
</evidence>
<sequence>MFHLRVDALYMENEPLVSLTFESEDQFQAWFRTIASRHGYWIKRNRNANKANARTVEGFSKEAINACILPKETVNFVCDHAGSYVQKKSQVVESTSVGTSSSSDITILKKRRVQKRHQSKKHVNHVPMDVKEVSTYRLHKVIRDWIHQQMKSNMDWKAIKGALRMSENSLDSFDMSLAFSKILAGMLVKYSDVQNSIVAKMNALSRKHATDKESVRLWMEELRQNRFYSAMYEVSQDPKGPFIVSWISPWRKMQEQLLLDTLSEPCPWCSDKRPQQIKQPRLCTPWISDSGR</sequence>
<dbReference type="Proteomes" id="UP001476247">
    <property type="component" value="Unassembled WGS sequence"/>
</dbReference>
<evidence type="ECO:0000313" key="1">
    <source>
        <dbReference type="EMBL" id="GAA5805824.1"/>
    </source>
</evidence>
<proteinExistence type="predicted"/>
<evidence type="ECO:0000313" key="2">
    <source>
        <dbReference type="Proteomes" id="UP001476247"/>
    </source>
</evidence>
<dbReference type="EMBL" id="BAABUJ010000051">
    <property type="protein sequence ID" value="GAA5805824.1"/>
    <property type="molecule type" value="Genomic_DNA"/>
</dbReference>
<name>A0ABP9YFT6_9FUNG</name>
<accession>A0ABP9YFT6</accession>
<protein>
    <recommendedName>
        <fullName evidence="3">PH domain-containing protein</fullName>
    </recommendedName>
</protein>
<reference evidence="1 2" key="1">
    <citation type="submission" date="2024-04" db="EMBL/GenBank/DDBJ databases">
        <title>genome sequences of Mucor flavus KT1a and Helicostylum pulchrum KT1b strains isolation_sourced from the surface of a dry-aged beef.</title>
        <authorList>
            <person name="Toyotome T."/>
            <person name="Hosono M."/>
            <person name="Torimaru M."/>
            <person name="Fukuda K."/>
            <person name="Mikami N."/>
        </authorList>
    </citation>
    <scope>NUCLEOTIDE SEQUENCE [LARGE SCALE GENOMIC DNA]</scope>
    <source>
        <strain evidence="1 2">KT1b</strain>
    </source>
</reference>